<organism evidence="1 2">
    <name type="scientific">Halorutilus salinus</name>
    <dbReference type="NCBI Taxonomy" id="2487751"/>
    <lineage>
        <taxon>Archaea</taxon>
        <taxon>Methanobacteriati</taxon>
        <taxon>Methanobacteriota</taxon>
        <taxon>Stenosarchaea group</taxon>
        <taxon>Halobacteria</taxon>
        <taxon>Halorutilales</taxon>
        <taxon>Halorutilaceae</taxon>
        <taxon>Halorutilus</taxon>
    </lineage>
</organism>
<gene>
    <name evidence="1" type="ORF">EGH25_04675</name>
</gene>
<comment type="caution">
    <text evidence="1">The sequence shown here is derived from an EMBL/GenBank/DDBJ whole genome shotgun (WGS) entry which is preliminary data.</text>
</comment>
<sequence>MSDRTSLQPFYRKPILPDVVSQDTMGVYDRIEFDEDLDIELPGFEGDPSEIVWQTKSLKEPLLEKYRVSEDGRLLKEEVEYEEVEGEERETLGDLPNLPKRQKVHLGWSDVEYHGIFEFHRIVDDEYRSFEAKFTDGKLVEITRSE</sequence>
<accession>A0A9Q4GHC1</accession>
<evidence type="ECO:0000313" key="1">
    <source>
        <dbReference type="EMBL" id="MCX2818645.1"/>
    </source>
</evidence>
<dbReference type="Proteomes" id="UP001149411">
    <property type="component" value="Unassembled WGS sequence"/>
</dbReference>
<evidence type="ECO:0000313" key="2">
    <source>
        <dbReference type="Proteomes" id="UP001149411"/>
    </source>
</evidence>
<keyword evidence="2" id="KW-1185">Reference proteome</keyword>
<proteinExistence type="predicted"/>
<protein>
    <submittedName>
        <fullName evidence="1">Uncharacterized protein</fullName>
    </submittedName>
</protein>
<reference evidence="1" key="1">
    <citation type="submission" date="2022-09" db="EMBL/GenBank/DDBJ databases">
        <title>Haloadaptaus new haloarchaeum isolated from saline soil.</title>
        <authorList>
            <person name="Duran-Viseras A."/>
            <person name="Sanchez-Porro C."/>
            <person name="Ventosa A."/>
        </authorList>
    </citation>
    <scope>NUCLEOTIDE SEQUENCE</scope>
    <source>
        <strain evidence="1">F3-133</strain>
    </source>
</reference>
<dbReference type="RefSeq" id="WP_266086488.1">
    <property type="nucleotide sequence ID" value="NZ_RKLV01000004.1"/>
</dbReference>
<name>A0A9Q4GHC1_9EURY</name>
<dbReference type="AlphaFoldDB" id="A0A9Q4GHC1"/>
<dbReference type="EMBL" id="RKLV01000004">
    <property type="protein sequence ID" value="MCX2818645.1"/>
    <property type="molecule type" value="Genomic_DNA"/>
</dbReference>